<comment type="caution">
    <text evidence="1">The sequence shown here is derived from an EMBL/GenBank/DDBJ whole genome shotgun (WGS) entry which is preliminary data.</text>
</comment>
<dbReference type="EMBL" id="CACRXK020002324">
    <property type="protein sequence ID" value="CAB3993753.1"/>
    <property type="molecule type" value="Genomic_DNA"/>
</dbReference>
<dbReference type="AlphaFoldDB" id="A0A7D9DUX6"/>
<evidence type="ECO:0000313" key="1">
    <source>
        <dbReference type="EMBL" id="CAB3993753.1"/>
    </source>
</evidence>
<dbReference type="Proteomes" id="UP001152795">
    <property type="component" value="Unassembled WGS sequence"/>
</dbReference>
<accession>A0A7D9DUX6</accession>
<dbReference type="OrthoDB" id="10020599at2759"/>
<reference evidence="1" key="1">
    <citation type="submission" date="2020-04" db="EMBL/GenBank/DDBJ databases">
        <authorList>
            <person name="Alioto T."/>
            <person name="Alioto T."/>
            <person name="Gomez Garrido J."/>
        </authorList>
    </citation>
    <scope>NUCLEOTIDE SEQUENCE</scope>
    <source>
        <strain evidence="1">A484AB</strain>
    </source>
</reference>
<name>A0A7D9DUX6_PARCT</name>
<evidence type="ECO:0000313" key="2">
    <source>
        <dbReference type="Proteomes" id="UP001152795"/>
    </source>
</evidence>
<gene>
    <name evidence="1" type="ORF">PACLA_8A056019</name>
</gene>
<sequence>MKNIKDALPCILPTLTEIINSSLLTSVFPSTWKEAEVIALLKEGDHEVANNNRPVSLLPAISKICERVVLNQLTDYLVRYKRLSRHQSGNKNHHSTETLNIFITDTILEAMDKKHLTALYCYC</sequence>
<dbReference type="PANTHER" id="PTHR47510:SF3">
    <property type="entry name" value="ENDO_EXONUCLEASE_PHOSPHATASE DOMAIN-CONTAINING PROTEIN"/>
    <property type="match status" value="1"/>
</dbReference>
<dbReference type="PANTHER" id="PTHR47510">
    <property type="entry name" value="REVERSE TRANSCRIPTASE DOMAIN-CONTAINING PROTEIN"/>
    <property type="match status" value="1"/>
</dbReference>
<proteinExistence type="predicted"/>
<protein>
    <submittedName>
        <fullName evidence="1">Uncharacterized protein</fullName>
    </submittedName>
</protein>
<keyword evidence="2" id="KW-1185">Reference proteome</keyword>
<organism evidence="1 2">
    <name type="scientific">Paramuricea clavata</name>
    <name type="common">Red gorgonian</name>
    <name type="synonym">Violescent sea-whip</name>
    <dbReference type="NCBI Taxonomy" id="317549"/>
    <lineage>
        <taxon>Eukaryota</taxon>
        <taxon>Metazoa</taxon>
        <taxon>Cnidaria</taxon>
        <taxon>Anthozoa</taxon>
        <taxon>Octocorallia</taxon>
        <taxon>Malacalcyonacea</taxon>
        <taxon>Plexauridae</taxon>
        <taxon>Paramuricea</taxon>
    </lineage>
</organism>